<dbReference type="Gene3D" id="3.30.1490.100">
    <property type="entry name" value="DNA polymerase, Y-family, little finger domain"/>
    <property type="match status" value="1"/>
</dbReference>
<dbReference type="InterPro" id="IPR036775">
    <property type="entry name" value="DNA_pol_Y-fam_lit_finger_sf"/>
</dbReference>
<evidence type="ECO:0000256" key="5">
    <source>
        <dbReference type="ARBA" id="ARBA00022679"/>
    </source>
</evidence>
<evidence type="ECO:0000256" key="7">
    <source>
        <dbReference type="ARBA" id="ARBA00022705"/>
    </source>
</evidence>
<evidence type="ECO:0000256" key="8">
    <source>
        <dbReference type="ARBA" id="ARBA00022723"/>
    </source>
</evidence>
<keyword evidence="4 16" id="KW-0963">Cytoplasm</keyword>
<evidence type="ECO:0000256" key="9">
    <source>
        <dbReference type="ARBA" id="ARBA00022763"/>
    </source>
</evidence>
<comment type="subunit">
    <text evidence="16">Monomer.</text>
</comment>
<dbReference type="RefSeq" id="WP_013423517.1">
    <property type="nucleotide sequence ID" value="NC_014666.1"/>
</dbReference>
<dbReference type="GO" id="GO:0006281">
    <property type="term" value="P:DNA repair"/>
    <property type="evidence" value="ECO:0007669"/>
    <property type="project" value="UniProtKB-UniRule"/>
</dbReference>
<keyword evidence="11 16" id="KW-0239">DNA-directed DNA polymerase</keyword>
<evidence type="ECO:0000256" key="1">
    <source>
        <dbReference type="ARBA" id="ARBA00004496"/>
    </source>
</evidence>
<evidence type="ECO:0000256" key="16">
    <source>
        <dbReference type="HAMAP-Rule" id="MF_01113"/>
    </source>
</evidence>
<dbReference type="GO" id="GO:0006261">
    <property type="term" value="P:DNA-templated DNA replication"/>
    <property type="evidence" value="ECO:0007669"/>
    <property type="project" value="UniProtKB-UniRule"/>
</dbReference>
<dbReference type="SUPFAM" id="SSF100879">
    <property type="entry name" value="Lesion bypass DNA polymerase (Y-family), little finger domain"/>
    <property type="match status" value="1"/>
</dbReference>
<feature type="region of interest" description="Disordered" evidence="17">
    <location>
        <begin position="386"/>
        <end position="410"/>
    </location>
</feature>
<dbReference type="KEGG" id="fri:FraEuI1c_2360"/>
<proteinExistence type="inferred from homology"/>
<dbReference type="FunCoup" id="E3J0B6">
    <property type="interactions" value="279"/>
</dbReference>
<dbReference type="PANTHER" id="PTHR11076:SF33">
    <property type="entry name" value="DNA POLYMERASE KAPPA"/>
    <property type="match status" value="1"/>
</dbReference>
<evidence type="ECO:0000259" key="18">
    <source>
        <dbReference type="PROSITE" id="PS50173"/>
    </source>
</evidence>
<dbReference type="Pfam" id="PF11799">
    <property type="entry name" value="IMS_C"/>
    <property type="match status" value="1"/>
</dbReference>
<evidence type="ECO:0000256" key="3">
    <source>
        <dbReference type="ARBA" id="ARBA00022457"/>
    </source>
</evidence>
<comment type="catalytic activity">
    <reaction evidence="15 16">
        <text>DNA(n) + a 2'-deoxyribonucleoside 5'-triphosphate = DNA(n+1) + diphosphate</text>
        <dbReference type="Rhea" id="RHEA:22508"/>
        <dbReference type="Rhea" id="RHEA-COMP:17339"/>
        <dbReference type="Rhea" id="RHEA-COMP:17340"/>
        <dbReference type="ChEBI" id="CHEBI:33019"/>
        <dbReference type="ChEBI" id="CHEBI:61560"/>
        <dbReference type="ChEBI" id="CHEBI:173112"/>
        <dbReference type="EC" id="2.7.7.7"/>
    </reaction>
</comment>
<comment type="cofactor">
    <cofactor evidence="16">
        <name>Mg(2+)</name>
        <dbReference type="ChEBI" id="CHEBI:18420"/>
    </cofactor>
    <text evidence="16">Binds 2 magnesium ions per subunit.</text>
</comment>
<dbReference type="OrthoDB" id="9808813at2"/>
<dbReference type="CDD" id="cd03586">
    <property type="entry name" value="PolY_Pol_IV_kappa"/>
    <property type="match status" value="1"/>
</dbReference>
<dbReference type="GO" id="GO:0003887">
    <property type="term" value="F:DNA-directed DNA polymerase activity"/>
    <property type="evidence" value="ECO:0007669"/>
    <property type="project" value="UniProtKB-UniRule"/>
</dbReference>
<dbReference type="SUPFAM" id="SSF56672">
    <property type="entry name" value="DNA/RNA polymerases"/>
    <property type="match status" value="1"/>
</dbReference>
<dbReference type="PROSITE" id="PS50173">
    <property type="entry name" value="UMUC"/>
    <property type="match status" value="1"/>
</dbReference>
<dbReference type="GO" id="GO:0042276">
    <property type="term" value="P:error-prone translesion synthesis"/>
    <property type="evidence" value="ECO:0007669"/>
    <property type="project" value="TreeGrafter"/>
</dbReference>
<keyword evidence="5 16" id="KW-0808">Transferase</keyword>
<dbReference type="FunFam" id="3.30.1490.100:FF:000004">
    <property type="entry name" value="DNA polymerase IV"/>
    <property type="match status" value="1"/>
</dbReference>
<protein>
    <recommendedName>
        <fullName evidence="16">DNA polymerase IV</fullName>
        <shortName evidence="16">Pol IV</shortName>
        <ecNumber evidence="16">2.7.7.7</ecNumber>
    </recommendedName>
</protein>
<dbReference type="PANTHER" id="PTHR11076">
    <property type="entry name" value="DNA REPAIR POLYMERASE UMUC / TRANSFERASE FAMILY MEMBER"/>
    <property type="match status" value="1"/>
</dbReference>
<keyword evidence="12 16" id="KW-0238">DNA-binding</keyword>
<dbReference type="NCBIfam" id="NF002677">
    <property type="entry name" value="PRK02406.1"/>
    <property type="match status" value="1"/>
</dbReference>
<dbReference type="HAMAP" id="MF_01113">
    <property type="entry name" value="DNApol_IV"/>
    <property type="match status" value="1"/>
</dbReference>
<dbReference type="GO" id="GO:0009432">
    <property type="term" value="P:SOS response"/>
    <property type="evidence" value="ECO:0007669"/>
    <property type="project" value="TreeGrafter"/>
</dbReference>
<dbReference type="NCBIfam" id="NF003015">
    <property type="entry name" value="PRK03858.1"/>
    <property type="match status" value="1"/>
</dbReference>
<dbReference type="Gene3D" id="1.10.150.20">
    <property type="entry name" value="5' to 3' exonuclease, C-terminal subdomain"/>
    <property type="match status" value="1"/>
</dbReference>
<evidence type="ECO:0000256" key="12">
    <source>
        <dbReference type="ARBA" id="ARBA00023125"/>
    </source>
</evidence>
<keyword evidence="7 16" id="KW-0235">DNA replication</keyword>
<evidence type="ECO:0000313" key="20">
    <source>
        <dbReference type="Proteomes" id="UP000002484"/>
    </source>
</evidence>
<feature type="binding site" evidence="16">
    <location>
        <position position="25"/>
    </location>
    <ligand>
        <name>Mg(2+)</name>
        <dbReference type="ChEBI" id="CHEBI:18420"/>
    </ligand>
</feature>
<keyword evidence="10 16" id="KW-0460">Magnesium</keyword>
<evidence type="ECO:0000256" key="4">
    <source>
        <dbReference type="ARBA" id="ARBA00022490"/>
    </source>
</evidence>
<keyword evidence="8 16" id="KW-0479">Metal-binding</keyword>
<keyword evidence="20" id="KW-1185">Reference proteome</keyword>
<keyword evidence="9 16" id="KW-0227">DNA damage</keyword>
<dbReference type="InterPro" id="IPR043128">
    <property type="entry name" value="Rev_trsase/Diguanyl_cyclase"/>
</dbReference>
<dbReference type="InterPro" id="IPR043502">
    <property type="entry name" value="DNA/RNA_pol_sf"/>
</dbReference>
<evidence type="ECO:0000256" key="17">
    <source>
        <dbReference type="SAM" id="MobiDB-lite"/>
    </source>
</evidence>
<dbReference type="Pfam" id="PF21999">
    <property type="entry name" value="IMS_HHH_1"/>
    <property type="match status" value="1"/>
</dbReference>
<organism evidence="19 20">
    <name type="scientific">Pseudofrankia inefficax (strain DSM 45817 / CECT 9037 / DDB 130130 / EuI1c)</name>
    <name type="common">Frankia inefficax</name>
    <dbReference type="NCBI Taxonomy" id="298654"/>
    <lineage>
        <taxon>Bacteria</taxon>
        <taxon>Bacillati</taxon>
        <taxon>Actinomycetota</taxon>
        <taxon>Actinomycetes</taxon>
        <taxon>Frankiales</taxon>
        <taxon>Frankiaceae</taxon>
        <taxon>Pseudofrankia</taxon>
    </lineage>
</organism>
<comment type="subcellular location">
    <subcellularLocation>
        <location evidence="1 16">Cytoplasm</location>
    </subcellularLocation>
</comment>
<comment type="similarity">
    <text evidence="2 16">Belongs to the DNA polymerase type-Y family.</text>
</comment>
<dbReference type="GO" id="GO:0005829">
    <property type="term" value="C:cytosol"/>
    <property type="evidence" value="ECO:0007669"/>
    <property type="project" value="TreeGrafter"/>
</dbReference>
<feature type="site" description="Substrate discrimination" evidence="16">
    <location>
        <position position="30"/>
    </location>
</feature>
<dbReference type="GO" id="GO:0000287">
    <property type="term" value="F:magnesium ion binding"/>
    <property type="evidence" value="ECO:0007669"/>
    <property type="project" value="UniProtKB-UniRule"/>
</dbReference>
<keyword evidence="13 16" id="KW-0234">DNA repair</keyword>
<dbReference type="InParanoid" id="E3J0B6"/>
<keyword evidence="6 16" id="KW-0548">Nucleotidyltransferase</keyword>
<evidence type="ECO:0000313" key="19">
    <source>
        <dbReference type="EMBL" id="ADP80399.1"/>
    </source>
</evidence>
<feature type="domain" description="UmuC" evidence="18">
    <location>
        <begin position="21"/>
        <end position="200"/>
    </location>
</feature>
<dbReference type="Gene3D" id="3.40.1170.60">
    <property type="match status" value="1"/>
</dbReference>
<evidence type="ECO:0000256" key="15">
    <source>
        <dbReference type="ARBA" id="ARBA00049244"/>
    </source>
</evidence>
<keyword evidence="3 16" id="KW-0515">Mutator protein</keyword>
<feature type="active site" evidence="16">
    <location>
        <position position="119"/>
    </location>
</feature>
<sequence length="410" mass="43494">MTGATAGPAGTGTDRSVGSPILHVDMDAFFASVTLLERPELRGRPVIIGGGTRGVVLSATYEARAFGVRSAMPLARARRLCPPALVLPPERHRYHEVSTRVMAILRDITPLVAPLSVDEAFLDVSGSRRLFGTPAEIARLIRARVLAEEGLTCSVGVAPTMFVAKIASTRSKPDGLLVVPAGGVLSFLHPLPTSALWGVGQATEAALDRLGLRTIGDIADCPLPTLQRALGQAAGAHLNALAHGRDERAVDPGSTEVSISAEHTLSVDSSDQDALARELLRLSGQVARRLRDRGRVTRTVSIKIRLADFSTLTRARTLREPTDVSQEIYRAALELFHEAGFAGKAVRLVGVRAANLADAGGAGHQLAFDERPVGWSQLDRATDAAGRRFGTGSVGPASLLPRQPRRPESI</sequence>
<evidence type="ECO:0000256" key="13">
    <source>
        <dbReference type="ARBA" id="ARBA00023204"/>
    </source>
</evidence>
<dbReference type="eggNOG" id="COG0389">
    <property type="taxonomic scope" value="Bacteria"/>
</dbReference>
<dbReference type="InterPro" id="IPR017961">
    <property type="entry name" value="DNA_pol_Y-fam_little_finger"/>
</dbReference>
<comment type="function">
    <text evidence="14 16">Poorly processive, error-prone DNA polymerase involved in untargeted mutagenesis. Copies undamaged DNA at stalled replication forks, which arise in vivo from mismatched or misaligned primer ends. These misaligned primers can be extended by PolIV. Exhibits no 3'-5' exonuclease (proofreading) activity. May be involved in translesional synthesis, in conjunction with the beta clamp from PolIII.</text>
</comment>
<evidence type="ECO:0000256" key="10">
    <source>
        <dbReference type="ARBA" id="ARBA00022842"/>
    </source>
</evidence>
<dbReference type="Gene3D" id="3.30.70.270">
    <property type="match status" value="1"/>
</dbReference>
<dbReference type="HOGENOM" id="CLU_012348_1_0_11"/>
<dbReference type="STRING" id="298654.FraEuI1c_2360"/>
<dbReference type="InterPro" id="IPR050116">
    <property type="entry name" value="DNA_polymerase-Y"/>
</dbReference>
<dbReference type="EC" id="2.7.7.7" evidence="16"/>
<reference evidence="19 20" key="1">
    <citation type="submission" date="2010-10" db="EMBL/GenBank/DDBJ databases">
        <title>Complete sequence of Frankia sp. EuI1c.</title>
        <authorList>
            <consortium name="US DOE Joint Genome Institute"/>
            <person name="Lucas S."/>
            <person name="Copeland A."/>
            <person name="Lapidus A."/>
            <person name="Cheng J.-F."/>
            <person name="Bruce D."/>
            <person name="Goodwin L."/>
            <person name="Pitluck S."/>
            <person name="Chertkov O."/>
            <person name="Detter J.C."/>
            <person name="Han C."/>
            <person name="Tapia R."/>
            <person name="Land M."/>
            <person name="Hauser L."/>
            <person name="Jeffries C."/>
            <person name="Kyrpides N."/>
            <person name="Ivanova N."/>
            <person name="Mikhailova N."/>
            <person name="Beauchemin N."/>
            <person name="Sen A."/>
            <person name="Sur S.A."/>
            <person name="Gtari M."/>
            <person name="Wall L."/>
            <person name="Tisa L."/>
            <person name="Woyke T."/>
        </authorList>
    </citation>
    <scope>NUCLEOTIDE SEQUENCE [LARGE SCALE GENOMIC DNA]</scope>
    <source>
        <strain evidence="20">DSM 45817 / CECT 9037 / EuI1c</strain>
    </source>
</reference>
<dbReference type="InterPro" id="IPR022880">
    <property type="entry name" value="DNApol_IV"/>
</dbReference>
<dbReference type="GO" id="GO:0003684">
    <property type="term" value="F:damaged DNA binding"/>
    <property type="evidence" value="ECO:0007669"/>
    <property type="project" value="InterPro"/>
</dbReference>
<name>E3J0B6_PSEI1</name>
<dbReference type="Pfam" id="PF00817">
    <property type="entry name" value="IMS"/>
    <property type="match status" value="1"/>
</dbReference>
<evidence type="ECO:0000256" key="14">
    <source>
        <dbReference type="ARBA" id="ARBA00025589"/>
    </source>
</evidence>
<dbReference type="InterPro" id="IPR001126">
    <property type="entry name" value="UmuC"/>
</dbReference>
<evidence type="ECO:0000256" key="6">
    <source>
        <dbReference type="ARBA" id="ARBA00022695"/>
    </source>
</evidence>
<feature type="binding site" evidence="16">
    <location>
        <position position="118"/>
    </location>
    <ligand>
        <name>Mg(2+)</name>
        <dbReference type="ChEBI" id="CHEBI:18420"/>
    </ligand>
</feature>
<accession>E3J0B6</accession>
<evidence type="ECO:0000256" key="11">
    <source>
        <dbReference type="ARBA" id="ARBA00022932"/>
    </source>
</evidence>
<dbReference type="EMBL" id="CP002299">
    <property type="protein sequence ID" value="ADP80399.1"/>
    <property type="molecule type" value="Genomic_DNA"/>
</dbReference>
<evidence type="ECO:0000256" key="2">
    <source>
        <dbReference type="ARBA" id="ARBA00010945"/>
    </source>
</evidence>
<dbReference type="InterPro" id="IPR053848">
    <property type="entry name" value="IMS_HHH_1"/>
</dbReference>
<gene>
    <name evidence="16" type="primary">dinB</name>
    <name evidence="19" type="ordered locus">FraEuI1c_2360</name>
</gene>
<dbReference type="Proteomes" id="UP000002484">
    <property type="component" value="Chromosome"/>
</dbReference>
<dbReference type="AlphaFoldDB" id="E3J0B6"/>